<reference evidence="1 2" key="1">
    <citation type="submission" date="2021-03" db="EMBL/GenBank/DDBJ databases">
        <title>Genomic Encyclopedia of Type Strains, Phase IV (KMG-IV): sequencing the most valuable type-strain genomes for metagenomic binning, comparative biology and taxonomic classification.</title>
        <authorList>
            <person name="Goeker M."/>
        </authorList>
    </citation>
    <scope>NUCLEOTIDE SEQUENCE [LARGE SCALE GENOMIC DNA]</scope>
    <source>
        <strain evidence="1 2">DSM 13372</strain>
    </source>
</reference>
<keyword evidence="2" id="KW-1185">Reference proteome</keyword>
<evidence type="ECO:0000313" key="2">
    <source>
        <dbReference type="Proteomes" id="UP000730739"/>
    </source>
</evidence>
<comment type="caution">
    <text evidence="1">The sequence shown here is derived from an EMBL/GenBank/DDBJ whole genome shotgun (WGS) entry which is preliminary data.</text>
</comment>
<sequence>MESLAKRCGETRRVQARRCVGPSNVGNFIATRIRHAPIQFVFLNYSALIVTYWQIRRLGDNAEAISAIISVTRTVPIEPFQAAFSASEGVGPQVRTCTSQCRC</sequence>
<name>A0ABS4QWS3_9HYPH</name>
<gene>
    <name evidence="1" type="ORF">J2Z31_000522</name>
</gene>
<dbReference type="EMBL" id="JAGILA010000001">
    <property type="protein sequence ID" value="MBP2234032.1"/>
    <property type="molecule type" value="Genomic_DNA"/>
</dbReference>
<evidence type="ECO:0000313" key="1">
    <source>
        <dbReference type="EMBL" id="MBP2234032.1"/>
    </source>
</evidence>
<dbReference type="Proteomes" id="UP000730739">
    <property type="component" value="Unassembled WGS sequence"/>
</dbReference>
<organism evidence="1 2">
    <name type="scientific">Sinorhizobium kostiense</name>
    <dbReference type="NCBI Taxonomy" id="76747"/>
    <lineage>
        <taxon>Bacteria</taxon>
        <taxon>Pseudomonadati</taxon>
        <taxon>Pseudomonadota</taxon>
        <taxon>Alphaproteobacteria</taxon>
        <taxon>Hyphomicrobiales</taxon>
        <taxon>Rhizobiaceae</taxon>
        <taxon>Sinorhizobium/Ensifer group</taxon>
        <taxon>Sinorhizobium</taxon>
    </lineage>
</organism>
<proteinExistence type="predicted"/>
<protein>
    <submittedName>
        <fullName evidence="1">Uncharacterized protein</fullName>
    </submittedName>
</protein>
<accession>A0ABS4QWS3</accession>